<evidence type="ECO:0000313" key="3">
    <source>
        <dbReference type="WBParaSite" id="PSAMB.scaffold10716size3883.g33563.t1"/>
    </source>
</evidence>
<keyword evidence="2" id="KW-1185">Reference proteome</keyword>
<proteinExistence type="predicted"/>
<organism evidence="2 3">
    <name type="scientific">Plectus sambesii</name>
    <dbReference type="NCBI Taxonomy" id="2011161"/>
    <lineage>
        <taxon>Eukaryota</taxon>
        <taxon>Metazoa</taxon>
        <taxon>Ecdysozoa</taxon>
        <taxon>Nematoda</taxon>
        <taxon>Chromadorea</taxon>
        <taxon>Plectida</taxon>
        <taxon>Plectina</taxon>
        <taxon>Plectoidea</taxon>
        <taxon>Plectidae</taxon>
        <taxon>Plectus</taxon>
    </lineage>
</organism>
<dbReference type="WBParaSite" id="PSAMB.scaffold10716size3883.g33563.t1">
    <property type="protein sequence ID" value="PSAMB.scaffold10716size3883.g33563.t1"/>
    <property type="gene ID" value="PSAMB.scaffold10716size3883.g33563"/>
</dbReference>
<accession>A0A914UL82</accession>
<reference evidence="3" key="1">
    <citation type="submission" date="2022-11" db="UniProtKB">
        <authorList>
            <consortium name="WormBaseParasite"/>
        </authorList>
    </citation>
    <scope>IDENTIFICATION</scope>
</reference>
<feature type="domain" description="SGTA homodimerisation" evidence="1">
    <location>
        <begin position="6"/>
        <end position="65"/>
    </location>
</feature>
<evidence type="ECO:0000259" key="1">
    <source>
        <dbReference type="Pfam" id="PF16546"/>
    </source>
</evidence>
<evidence type="ECO:0000313" key="2">
    <source>
        <dbReference type="Proteomes" id="UP000887566"/>
    </source>
</evidence>
<dbReference type="Pfam" id="PF16546">
    <property type="entry name" value="SGTA_dimer"/>
    <property type="match status" value="1"/>
</dbReference>
<name>A0A914UL82_9BILA</name>
<dbReference type="Gene3D" id="1.20.5.420">
    <property type="entry name" value="Immunoglobulin FC, subunit C"/>
    <property type="match status" value="1"/>
</dbReference>
<dbReference type="AlphaFoldDB" id="A0A914UL82"/>
<dbReference type="Proteomes" id="UP000887566">
    <property type="component" value="Unplaced"/>
</dbReference>
<sequence>MSEGDEKNMVVSFIQFIRQKVSANQCTDDQVEGLEVAVQCLEAAFSLTDANYAFQPSKPLIEIFRSAEGLAE</sequence>
<protein>
    <submittedName>
        <fullName evidence="3">SGTA homodimerisation domain-containing protein</fullName>
    </submittedName>
</protein>
<dbReference type="InterPro" id="IPR032374">
    <property type="entry name" value="SGTA_dimer"/>
</dbReference>